<evidence type="ECO:0000313" key="2">
    <source>
        <dbReference type="Proteomes" id="UP000321726"/>
    </source>
</evidence>
<reference evidence="1 2" key="1">
    <citation type="submission" date="2019-07" db="EMBL/GenBank/DDBJ databases">
        <title>Whole genome shotgun sequence of Halomonas cupida NBRC 102219.</title>
        <authorList>
            <person name="Hosoyama A."/>
            <person name="Uohara A."/>
            <person name="Ohji S."/>
            <person name="Ichikawa N."/>
        </authorList>
    </citation>
    <scope>NUCLEOTIDE SEQUENCE [LARGE SCALE GENOMIC DNA]</scope>
    <source>
        <strain evidence="1 2">NBRC 102219</strain>
    </source>
</reference>
<comment type="caution">
    <text evidence="1">The sequence shown here is derived from an EMBL/GenBank/DDBJ whole genome shotgun (WGS) entry which is preliminary data.</text>
</comment>
<evidence type="ECO:0008006" key="3">
    <source>
        <dbReference type="Google" id="ProtNLM"/>
    </source>
</evidence>
<evidence type="ECO:0000313" key="1">
    <source>
        <dbReference type="EMBL" id="GEN25728.1"/>
    </source>
</evidence>
<dbReference type="RefSeq" id="WP_143166415.1">
    <property type="nucleotide sequence ID" value="NZ_BJXU01000159.1"/>
</dbReference>
<gene>
    <name evidence="1" type="ORF">HCU01_36770</name>
</gene>
<dbReference type="EMBL" id="BJXU01000159">
    <property type="protein sequence ID" value="GEN25728.1"/>
    <property type="molecule type" value="Genomic_DNA"/>
</dbReference>
<name>A0ABQ0WJZ5_9GAMM</name>
<sequence length="215" mass="24692">MMIDLRAWGPGFVVTLMLLGVGLSDARAQRAATGPPDWPCVQRLIPELAWGTMWAGPSPEELDQQWWEDEEVGRVVRFATSRETSRDDAIKRVHEFVEQIANGPQAARERRLTLLFAGLFDRVNGERSRIIERIRSASRGQLSRLERVSEMVDDLEVMRASEEASASDIERLQQELHWEQRTFEMRQNTLPALCEKPYLLEEELSRMVGAIRAEM</sequence>
<protein>
    <recommendedName>
        <fullName evidence="3">Secreted protein</fullName>
    </recommendedName>
</protein>
<proteinExistence type="predicted"/>
<keyword evidence="2" id="KW-1185">Reference proteome</keyword>
<accession>A0ABQ0WJZ5</accession>
<organism evidence="1 2">
    <name type="scientific">Halomonas cupida</name>
    <dbReference type="NCBI Taxonomy" id="44933"/>
    <lineage>
        <taxon>Bacteria</taxon>
        <taxon>Pseudomonadati</taxon>
        <taxon>Pseudomonadota</taxon>
        <taxon>Gammaproteobacteria</taxon>
        <taxon>Oceanospirillales</taxon>
        <taxon>Halomonadaceae</taxon>
        <taxon>Halomonas</taxon>
    </lineage>
</organism>
<dbReference type="Proteomes" id="UP000321726">
    <property type="component" value="Unassembled WGS sequence"/>
</dbReference>